<evidence type="ECO:0000256" key="10">
    <source>
        <dbReference type="HAMAP-Rule" id="MF_01405"/>
    </source>
</evidence>
<comment type="subunit">
    <text evidence="2 10">Homodimer.</text>
</comment>
<evidence type="ECO:0000256" key="8">
    <source>
        <dbReference type="ARBA" id="ARBA00051875"/>
    </source>
</evidence>
<dbReference type="Gene3D" id="3.90.950.10">
    <property type="match status" value="1"/>
</dbReference>
<feature type="binding site" evidence="10">
    <location>
        <begin position="177"/>
        <end position="178"/>
    </location>
    <ligand>
        <name>substrate</name>
    </ligand>
</feature>
<keyword evidence="6 10" id="KW-0460">Magnesium</keyword>
<keyword evidence="5 10" id="KW-0378">Hydrolase</keyword>
<feature type="binding site" evidence="10">
    <location>
        <begin position="149"/>
        <end position="152"/>
    </location>
    <ligand>
        <name>substrate</name>
    </ligand>
</feature>
<evidence type="ECO:0000256" key="9">
    <source>
        <dbReference type="ARBA" id="ARBA00052017"/>
    </source>
</evidence>
<evidence type="ECO:0000256" key="4">
    <source>
        <dbReference type="ARBA" id="ARBA00022741"/>
    </source>
</evidence>
<feature type="binding site" evidence="10">
    <location>
        <position position="69"/>
    </location>
    <ligand>
        <name>Mg(2+)</name>
        <dbReference type="ChEBI" id="CHEBI:18420"/>
    </ligand>
</feature>
<evidence type="ECO:0000256" key="11">
    <source>
        <dbReference type="RuleBase" id="RU003781"/>
    </source>
</evidence>
<comment type="catalytic activity">
    <reaction evidence="10">
        <text>ITP + H2O = IMP + diphosphate + H(+)</text>
        <dbReference type="Rhea" id="RHEA:29399"/>
        <dbReference type="ChEBI" id="CHEBI:15377"/>
        <dbReference type="ChEBI" id="CHEBI:15378"/>
        <dbReference type="ChEBI" id="CHEBI:33019"/>
        <dbReference type="ChEBI" id="CHEBI:58053"/>
        <dbReference type="ChEBI" id="CHEBI:61402"/>
        <dbReference type="EC" id="3.6.1.66"/>
    </reaction>
</comment>
<gene>
    <name evidence="12" type="ORF">HNQ43_001111</name>
</gene>
<evidence type="ECO:0000256" key="2">
    <source>
        <dbReference type="ARBA" id="ARBA00011738"/>
    </source>
</evidence>
<proteinExistence type="inferred from homology"/>
<feature type="binding site" evidence="10">
    <location>
        <position position="172"/>
    </location>
    <ligand>
        <name>substrate</name>
    </ligand>
</feature>
<dbReference type="GO" id="GO:0005829">
    <property type="term" value="C:cytosol"/>
    <property type="evidence" value="ECO:0007669"/>
    <property type="project" value="TreeGrafter"/>
</dbReference>
<dbReference type="GO" id="GO:0036220">
    <property type="term" value="F:ITP diphosphatase activity"/>
    <property type="evidence" value="ECO:0007669"/>
    <property type="project" value="UniProtKB-UniRule"/>
</dbReference>
<comment type="catalytic activity">
    <reaction evidence="8 10">
        <text>dITP + H2O = dIMP + diphosphate + H(+)</text>
        <dbReference type="Rhea" id="RHEA:28342"/>
        <dbReference type="ChEBI" id="CHEBI:15377"/>
        <dbReference type="ChEBI" id="CHEBI:15378"/>
        <dbReference type="ChEBI" id="CHEBI:33019"/>
        <dbReference type="ChEBI" id="CHEBI:61194"/>
        <dbReference type="ChEBI" id="CHEBI:61382"/>
        <dbReference type="EC" id="3.6.1.66"/>
    </reaction>
</comment>
<dbReference type="FunFam" id="3.90.950.10:FF:000001">
    <property type="entry name" value="dITP/XTP pyrophosphatase"/>
    <property type="match status" value="1"/>
</dbReference>
<dbReference type="GO" id="GO:0009146">
    <property type="term" value="P:purine nucleoside triphosphate catabolic process"/>
    <property type="evidence" value="ECO:0007669"/>
    <property type="project" value="UniProtKB-UniRule"/>
</dbReference>
<comment type="function">
    <text evidence="10">Pyrophosphatase that catalyzes the hydrolysis of nucleoside triphosphates to their monophosphate derivatives, with a high preference for the non-canonical purine nucleotides XTP (xanthosine triphosphate), dITP (deoxyinosine triphosphate) and ITP. Seems to function as a house-cleaning enzyme that removes non-canonical purine nucleotides from the nucleotide pool, thus preventing their incorporation into DNA/RNA and avoiding chromosomal lesions.</text>
</comment>
<evidence type="ECO:0000256" key="6">
    <source>
        <dbReference type="ARBA" id="ARBA00022842"/>
    </source>
</evidence>
<dbReference type="GO" id="GO:0017111">
    <property type="term" value="F:ribonucleoside triphosphate phosphatase activity"/>
    <property type="evidence" value="ECO:0007669"/>
    <property type="project" value="InterPro"/>
</dbReference>
<dbReference type="Pfam" id="PF01725">
    <property type="entry name" value="Ham1p_like"/>
    <property type="match status" value="1"/>
</dbReference>
<dbReference type="PANTHER" id="PTHR11067:SF9">
    <property type="entry name" value="INOSINE TRIPHOSPHATE PYROPHOSPHATASE"/>
    <property type="match status" value="1"/>
</dbReference>
<evidence type="ECO:0000256" key="3">
    <source>
        <dbReference type="ARBA" id="ARBA00022723"/>
    </source>
</evidence>
<dbReference type="InterPro" id="IPR029001">
    <property type="entry name" value="ITPase-like_fam"/>
</dbReference>
<dbReference type="SUPFAM" id="SSF52972">
    <property type="entry name" value="ITPase-like"/>
    <property type="match status" value="1"/>
</dbReference>
<dbReference type="EMBL" id="JACHHD010000010">
    <property type="protein sequence ID" value="MBB5185062.1"/>
    <property type="molecule type" value="Genomic_DNA"/>
</dbReference>
<feature type="binding site" evidence="10">
    <location>
        <begin position="8"/>
        <end position="13"/>
    </location>
    <ligand>
        <name>substrate</name>
    </ligand>
</feature>
<feature type="binding site" evidence="10">
    <location>
        <position position="70"/>
    </location>
    <ligand>
        <name>substrate</name>
    </ligand>
</feature>
<dbReference type="PANTHER" id="PTHR11067">
    <property type="entry name" value="INOSINE TRIPHOSPHATE PYROPHOSPHATASE/HAM1 PROTEIN"/>
    <property type="match status" value="1"/>
</dbReference>
<evidence type="ECO:0000313" key="12">
    <source>
        <dbReference type="EMBL" id="MBB5185062.1"/>
    </source>
</evidence>
<dbReference type="InterPro" id="IPR020922">
    <property type="entry name" value="dITP/XTP_pyrophosphatase"/>
</dbReference>
<dbReference type="InterPro" id="IPR002637">
    <property type="entry name" value="RdgB/HAM1"/>
</dbReference>
<dbReference type="GO" id="GO:0009117">
    <property type="term" value="P:nucleotide metabolic process"/>
    <property type="evidence" value="ECO:0007669"/>
    <property type="project" value="UniProtKB-KW"/>
</dbReference>
<accession>A0A7W8FZJ1</accession>
<feature type="active site" description="Proton acceptor" evidence="10">
    <location>
        <position position="69"/>
    </location>
</feature>
<dbReference type="GO" id="GO:0035870">
    <property type="term" value="F:dITP diphosphatase activity"/>
    <property type="evidence" value="ECO:0007669"/>
    <property type="project" value="UniProtKB-UniRule"/>
</dbReference>
<keyword evidence="7 10" id="KW-0546">Nucleotide metabolism</keyword>
<reference evidence="12 13" key="1">
    <citation type="submission" date="2020-08" db="EMBL/GenBank/DDBJ databases">
        <title>Genomic Encyclopedia of Type Strains, Phase IV (KMG-IV): sequencing the most valuable type-strain genomes for metagenomic binning, comparative biology and taxonomic classification.</title>
        <authorList>
            <person name="Goeker M."/>
        </authorList>
    </citation>
    <scope>NUCLEOTIDE SEQUENCE [LARGE SCALE GENOMIC DNA]</scope>
    <source>
        <strain evidence="12 13">DSM 26963</strain>
    </source>
</reference>
<dbReference type="GO" id="GO:0036222">
    <property type="term" value="F:XTP diphosphatase activity"/>
    <property type="evidence" value="ECO:0007669"/>
    <property type="project" value="UniProtKB-UniRule"/>
</dbReference>
<comment type="catalytic activity">
    <reaction evidence="9 10">
        <text>XTP + H2O = XMP + diphosphate + H(+)</text>
        <dbReference type="Rhea" id="RHEA:28610"/>
        <dbReference type="ChEBI" id="CHEBI:15377"/>
        <dbReference type="ChEBI" id="CHEBI:15378"/>
        <dbReference type="ChEBI" id="CHEBI:33019"/>
        <dbReference type="ChEBI" id="CHEBI:57464"/>
        <dbReference type="ChEBI" id="CHEBI:61314"/>
        <dbReference type="EC" id="3.6.1.66"/>
    </reaction>
</comment>
<dbReference type="EC" id="3.6.1.66" evidence="10"/>
<protein>
    <recommendedName>
        <fullName evidence="10">dITP/XTP pyrophosphatase</fullName>
        <ecNumber evidence="10">3.6.1.66</ecNumber>
    </recommendedName>
    <alternativeName>
        <fullName evidence="10">Non-canonical purine NTP pyrophosphatase</fullName>
    </alternativeName>
    <alternativeName>
        <fullName evidence="10">Non-standard purine NTP pyrophosphatase</fullName>
    </alternativeName>
    <alternativeName>
        <fullName evidence="10">Nucleoside-triphosphate diphosphatase</fullName>
    </alternativeName>
    <alternativeName>
        <fullName evidence="10">Nucleoside-triphosphate pyrophosphatase</fullName>
        <shortName evidence="10">NTPase</shortName>
    </alternativeName>
</protein>
<evidence type="ECO:0000256" key="7">
    <source>
        <dbReference type="ARBA" id="ARBA00023080"/>
    </source>
</evidence>
<dbReference type="CDD" id="cd00515">
    <property type="entry name" value="HAM1"/>
    <property type="match status" value="1"/>
</dbReference>
<dbReference type="GO" id="GO:0046872">
    <property type="term" value="F:metal ion binding"/>
    <property type="evidence" value="ECO:0007669"/>
    <property type="project" value="UniProtKB-KW"/>
</dbReference>
<keyword evidence="3 10" id="KW-0479">Metal-binding</keyword>
<dbReference type="Proteomes" id="UP000521313">
    <property type="component" value="Unassembled WGS sequence"/>
</dbReference>
<evidence type="ECO:0000256" key="5">
    <source>
        <dbReference type="ARBA" id="ARBA00022801"/>
    </source>
</evidence>
<evidence type="ECO:0000256" key="1">
    <source>
        <dbReference type="ARBA" id="ARBA00008023"/>
    </source>
</evidence>
<keyword evidence="4 10" id="KW-0547">Nucleotide-binding</keyword>
<sequence>MKTIWLATNNLHKLEEFQSMLKDKAQVKCLKDLNRPVEIQETGTTFEENALIKAKSLYNVLHEPVISDDSGLEVDAMDGMPGVYSARFMGEDTSYEIKNKAIIDAVQGKKRTARYVCVIAYIDENGKEKTFRGTIEGEINEIPLGDKGFGYDPIFYYPPFHTTLANVSEEMKNSVSHRGAALRLFLTDLGEAL</sequence>
<dbReference type="RefSeq" id="WP_183375601.1">
    <property type="nucleotide sequence ID" value="NZ_JACHHD010000010.1"/>
</dbReference>
<dbReference type="GO" id="GO:0000166">
    <property type="term" value="F:nucleotide binding"/>
    <property type="evidence" value="ECO:0007669"/>
    <property type="project" value="UniProtKB-KW"/>
</dbReference>
<dbReference type="HAMAP" id="MF_01405">
    <property type="entry name" value="Non_canon_purine_NTPase"/>
    <property type="match status" value="1"/>
</dbReference>
<comment type="caution">
    <text evidence="10">Lacks conserved residue(s) required for the propagation of feature annotation.</text>
</comment>
<dbReference type="AlphaFoldDB" id="A0A7W8FZJ1"/>
<name>A0A7W8FZJ1_9FIRM</name>
<evidence type="ECO:0000313" key="13">
    <source>
        <dbReference type="Proteomes" id="UP000521313"/>
    </source>
</evidence>
<organism evidence="12 13">
    <name type="scientific">Faecalicoccus acidiformans</name>
    <dbReference type="NCBI Taxonomy" id="915173"/>
    <lineage>
        <taxon>Bacteria</taxon>
        <taxon>Bacillati</taxon>
        <taxon>Bacillota</taxon>
        <taxon>Erysipelotrichia</taxon>
        <taxon>Erysipelotrichales</taxon>
        <taxon>Erysipelotrichaceae</taxon>
        <taxon>Faecalicoccus</taxon>
    </lineage>
</organism>
<comment type="cofactor">
    <cofactor evidence="10">
        <name>Mg(2+)</name>
        <dbReference type="ChEBI" id="CHEBI:18420"/>
    </cofactor>
    <text evidence="10">Binds 1 Mg(2+) ion per subunit.</text>
</comment>
<dbReference type="NCBIfam" id="TIGR00042">
    <property type="entry name" value="RdgB/HAM1 family non-canonical purine NTP pyrophosphatase"/>
    <property type="match status" value="1"/>
</dbReference>
<comment type="similarity">
    <text evidence="1 10 11">Belongs to the HAM1 NTPase family.</text>
</comment>
<comment type="caution">
    <text evidence="12">The sequence shown here is derived from an EMBL/GenBank/DDBJ whole genome shotgun (WGS) entry which is preliminary data.</text>
</comment>